<feature type="domain" description="RecA-like N-terminal" evidence="1">
    <location>
        <begin position="14"/>
        <end position="127"/>
    </location>
</feature>
<evidence type="ECO:0000313" key="2">
    <source>
        <dbReference type="EMBL" id="SON49738.1"/>
    </source>
</evidence>
<dbReference type="NCBIfam" id="NF033429">
    <property type="entry name" value="ImuA_translesion"/>
    <property type="match status" value="1"/>
</dbReference>
<dbReference type="Pfam" id="PF00154">
    <property type="entry name" value="RecA_N"/>
    <property type="match status" value="1"/>
</dbReference>
<accession>A0A2N8ZCV4</accession>
<evidence type="ECO:0000313" key="3">
    <source>
        <dbReference type="Proteomes" id="UP000235828"/>
    </source>
</evidence>
<gene>
    <name evidence="2" type="ORF">VTAP4600_A1759</name>
</gene>
<dbReference type="Proteomes" id="UP000235828">
    <property type="component" value="Chromosome A"/>
</dbReference>
<dbReference type="OrthoDB" id="9811176at2"/>
<dbReference type="AlphaFoldDB" id="A0A2N8ZCV4"/>
<dbReference type="InterPro" id="IPR047610">
    <property type="entry name" value="ImuA_translesion"/>
</dbReference>
<dbReference type="InterPro" id="IPR027417">
    <property type="entry name" value="P-loop_NTPase"/>
</dbReference>
<dbReference type="InterPro" id="IPR017166">
    <property type="entry name" value="UCP037290"/>
</dbReference>
<organism evidence="2 3">
    <name type="scientific">Vibrio tapetis subsp. tapetis</name>
    <dbReference type="NCBI Taxonomy" id="1671868"/>
    <lineage>
        <taxon>Bacteria</taxon>
        <taxon>Pseudomonadati</taxon>
        <taxon>Pseudomonadota</taxon>
        <taxon>Gammaproteobacteria</taxon>
        <taxon>Vibrionales</taxon>
        <taxon>Vibrionaceae</taxon>
        <taxon>Vibrio</taxon>
    </lineage>
</organism>
<proteinExistence type="predicted"/>
<dbReference type="RefSeq" id="WP_102522354.1">
    <property type="nucleotide sequence ID" value="NZ_LT960611.1"/>
</dbReference>
<dbReference type="SUPFAM" id="SSF52540">
    <property type="entry name" value="P-loop containing nucleoside triphosphate hydrolases"/>
    <property type="match status" value="1"/>
</dbReference>
<reference evidence="2 3" key="1">
    <citation type="submission" date="2017-10" db="EMBL/GenBank/DDBJ databases">
        <authorList>
            <person name="Banno H."/>
            <person name="Chua N.-H."/>
        </authorList>
    </citation>
    <scope>NUCLEOTIDE SEQUENCE [LARGE SCALE GENOMIC DNA]</scope>
    <source>
        <strain evidence="2">Vibrio tapetis CECT4600</strain>
    </source>
</reference>
<dbReference type="KEGG" id="vta:A1759"/>
<protein>
    <recommendedName>
        <fullName evidence="1">RecA-like N-terminal domain-containing protein</fullName>
    </recommendedName>
</protein>
<name>A0A2N8ZCV4_9VIBR</name>
<dbReference type="EMBL" id="LT960611">
    <property type="protein sequence ID" value="SON49738.1"/>
    <property type="molecule type" value="Genomic_DNA"/>
</dbReference>
<dbReference type="InterPro" id="IPR049428">
    <property type="entry name" value="RecA-like_N"/>
</dbReference>
<evidence type="ECO:0000259" key="1">
    <source>
        <dbReference type="Pfam" id="PF00154"/>
    </source>
</evidence>
<dbReference type="PIRSF" id="PIRSF037290">
    <property type="entry name" value="UCP037290"/>
    <property type="match status" value="1"/>
</dbReference>
<sequence>MHDIIELLEHKRLIWRGNEPRKQLNVIPTSYPELDNKLDGGLPKNGVIEIQTDLGIGELRLLKPFMQQHCNDRLIAFIQAPGSLCAEFLVSQGLDLNKVIILSPKTHKDALWAAEQCLKSGACGCVLLWQQNLEVHQAKRLQMACETGNSVQFIFKSKQPNVLSLPVSLSIVLTAHQYGLEAKIIKRKGGWPQGAFHINMSTAWPRLTLKQPNSTILPFPKVKRG</sequence>
<dbReference type="Gene3D" id="3.40.50.300">
    <property type="entry name" value="P-loop containing nucleotide triphosphate hydrolases"/>
    <property type="match status" value="1"/>
</dbReference>
<keyword evidence="3" id="KW-1185">Reference proteome</keyword>